<proteinExistence type="inferred from homology"/>
<dbReference type="SUPFAM" id="SSF161098">
    <property type="entry name" value="MetI-like"/>
    <property type="match status" value="1"/>
</dbReference>
<evidence type="ECO:0000256" key="5">
    <source>
        <dbReference type="ARBA" id="ARBA00022989"/>
    </source>
</evidence>
<feature type="transmembrane region" description="Helical" evidence="7">
    <location>
        <begin position="195"/>
        <end position="218"/>
    </location>
</feature>
<keyword evidence="2 7" id="KW-0813">Transport</keyword>
<gene>
    <name evidence="10" type="ORF">QF206_02385</name>
</gene>
<feature type="domain" description="ABC transmembrane type-1" evidence="9">
    <location>
        <begin position="128"/>
        <end position="326"/>
    </location>
</feature>
<dbReference type="EMBL" id="JASATX010000001">
    <property type="protein sequence ID" value="MDI2097815.1"/>
    <property type="molecule type" value="Genomic_DNA"/>
</dbReference>
<feature type="transmembrane region" description="Helical" evidence="7">
    <location>
        <begin position="261"/>
        <end position="283"/>
    </location>
</feature>
<dbReference type="InterPro" id="IPR000515">
    <property type="entry name" value="MetI-like"/>
</dbReference>
<dbReference type="RefSeq" id="WP_281487595.1">
    <property type="nucleotide sequence ID" value="NZ_JASATX010000001.1"/>
</dbReference>
<dbReference type="GO" id="GO:0005886">
    <property type="term" value="C:plasma membrane"/>
    <property type="evidence" value="ECO:0007669"/>
    <property type="project" value="UniProtKB-SubCell"/>
</dbReference>
<accession>A0AAW6T8W8</accession>
<organism evidence="10 11">
    <name type="scientific">Ruicaihuangia caeni</name>
    <dbReference type="NCBI Taxonomy" id="3042517"/>
    <lineage>
        <taxon>Bacteria</taxon>
        <taxon>Bacillati</taxon>
        <taxon>Actinomycetota</taxon>
        <taxon>Actinomycetes</taxon>
        <taxon>Micrococcales</taxon>
        <taxon>Microbacteriaceae</taxon>
        <taxon>Ruicaihuangia</taxon>
    </lineage>
</organism>
<name>A0AAW6T8W8_9MICO</name>
<reference evidence="10 11" key="1">
    <citation type="submission" date="2023-04" db="EMBL/GenBank/DDBJ databases">
        <title>Klugiella caeni sp. nov. isolated from the sludge of biochemical tank.</title>
        <authorList>
            <person name="Geng K."/>
        </authorList>
    </citation>
    <scope>NUCLEOTIDE SEQUENCE [LARGE SCALE GENOMIC DNA]</scope>
    <source>
        <strain evidence="10 11">YN-L-19</strain>
    </source>
</reference>
<comment type="subcellular location">
    <subcellularLocation>
        <location evidence="1 7">Cell membrane</location>
        <topology evidence="1 7">Multi-pass membrane protein</topology>
    </subcellularLocation>
</comment>
<keyword evidence="4 7" id="KW-0812">Transmembrane</keyword>
<dbReference type="Pfam" id="PF00528">
    <property type="entry name" value="BPD_transp_1"/>
    <property type="match status" value="1"/>
</dbReference>
<evidence type="ECO:0000313" key="10">
    <source>
        <dbReference type="EMBL" id="MDI2097815.1"/>
    </source>
</evidence>
<evidence type="ECO:0000256" key="7">
    <source>
        <dbReference type="RuleBase" id="RU363032"/>
    </source>
</evidence>
<dbReference type="AlphaFoldDB" id="A0AAW6T8W8"/>
<evidence type="ECO:0000256" key="1">
    <source>
        <dbReference type="ARBA" id="ARBA00004651"/>
    </source>
</evidence>
<dbReference type="InterPro" id="IPR035906">
    <property type="entry name" value="MetI-like_sf"/>
</dbReference>
<dbReference type="PROSITE" id="PS50928">
    <property type="entry name" value="ABC_TM1"/>
    <property type="match status" value="1"/>
</dbReference>
<evidence type="ECO:0000256" key="3">
    <source>
        <dbReference type="ARBA" id="ARBA00022475"/>
    </source>
</evidence>
<sequence>MPPSSPDGGRAAKRVDTRRSASQTSLSAPPTSLVARALGRLGGMLLVMWGATTAGFIALRAIPGDPVDVMLGVTASVGESVRQQIRVEWGLDEPPVVQYFTVLGRLVTGELDSYQLRQPVMTVIADQAMPTLQLTGLALVFALGLATVGILLARLPALRPMVSTFELALVSSPTFWIGLVLLAVFGYQLRWFPTAASAGLPALVLPALTLALPLTGIVSQVFRQGIGHAESQPFALTARARGISDVRLLSRHSLRHAAGETLTLSGYLVGSLLGGAVLVETVFARQGLGAVTVRAILGRDLPMVLALIALAAAVFAVINLLVDLLVARIDPRVRMAG</sequence>
<dbReference type="Gene3D" id="1.10.3720.10">
    <property type="entry name" value="MetI-like"/>
    <property type="match status" value="1"/>
</dbReference>
<comment type="caution">
    <text evidence="10">The sequence shown here is derived from an EMBL/GenBank/DDBJ whole genome shotgun (WGS) entry which is preliminary data.</text>
</comment>
<evidence type="ECO:0000256" key="4">
    <source>
        <dbReference type="ARBA" id="ARBA00022692"/>
    </source>
</evidence>
<feature type="transmembrane region" description="Helical" evidence="7">
    <location>
        <begin position="41"/>
        <end position="62"/>
    </location>
</feature>
<feature type="transmembrane region" description="Helical" evidence="7">
    <location>
        <begin position="136"/>
        <end position="155"/>
    </location>
</feature>
<dbReference type="Proteomes" id="UP001321506">
    <property type="component" value="Unassembled WGS sequence"/>
</dbReference>
<evidence type="ECO:0000256" key="2">
    <source>
        <dbReference type="ARBA" id="ARBA00022448"/>
    </source>
</evidence>
<comment type="similarity">
    <text evidence="7">Belongs to the binding-protein-dependent transport system permease family.</text>
</comment>
<keyword evidence="11" id="KW-1185">Reference proteome</keyword>
<keyword evidence="5 7" id="KW-1133">Transmembrane helix</keyword>
<feature type="transmembrane region" description="Helical" evidence="7">
    <location>
        <begin position="167"/>
        <end position="189"/>
    </location>
</feature>
<evidence type="ECO:0000256" key="6">
    <source>
        <dbReference type="ARBA" id="ARBA00023136"/>
    </source>
</evidence>
<keyword evidence="6 7" id="KW-0472">Membrane</keyword>
<dbReference type="PANTHER" id="PTHR43163">
    <property type="entry name" value="DIPEPTIDE TRANSPORT SYSTEM PERMEASE PROTEIN DPPB-RELATED"/>
    <property type="match status" value="1"/>
</dbReference>
<keyword evidence="3" id="KW-1003">Cell membrane</keyword>
<evidence type="ECO:0000259" key="9">
    <source>
        <dbReference type="PROSITE" id="PS50928"/>
    </source>
</evidence>
<evidence type="ECO:0000256" key="8">
    <source>
        <dbReference type="SAM" id="MobiDB-lite"/>
    </source>
</evidence>
<protein>
    <submittedName>
        <fullName evidence="10">ABC transporter permease</fullName>
    </submittedName>
</protein>
<feature type="transmembrane region" description="Helical" evidence="7">
    <location>
        <begin position="303"/>
        <end position="326"/>
    </location>
</feature>
<dbReference type="PANTHER" id="PTHR43163:SF6">
    <property type="entry name" value="DIPEPTIDE TRANSPORT SYSTEM PERMEASE PROTEIN DPPB-RELATED"/>
    <property type="match status" value="1"/>
</dbReference>
<feature type="region of interest" description="Disordered" evidence="8">
    <location>
        <begin position="1"/>
        <end position="28"/>
    </location>
</feature>
<dbReference type="CDD" id="cd06261">
    <property type="entry name" value="TM_PBP2"/>
    <property type="match status" value="1"/>
</dbReference>
<evidence type="ECO:0000313" key="11">
    <source>
        <dbReference type="Proteomes" id="UP001321506"/>
    </source>
</evidence>
<dbReference type="GO" id="GO:0055085">
    <property type="term" value="P:transmembrane transport"/>
    <property type="evidence" value="ECO:0007669"/>
    <property type="project" value="InterPro"/>
</dbReference>